<gene>
    <name evidence="2" type="ORF">H5410_014930</name>
</gene>
<name>A0A9J5ZSV0_SOLCO</name>
<dbReference type="Proteomes" id="UP000824120">
    <property type="component" value="Chromosome 3"/>
</dbReference>
<dbReference type="EMBL" id="JACXVP010000003">
    <property type="protein sequence ID" value="KAG5615106.1"/>
    <property type="molecule type" value="Genomic_DNA"/>
</dbReference>
<sequence>MRQVREKFEYFEVMGGMGLAQISLVHALILLTGFAGLNLRKWIENGHVGQFSELGRAHESFDSSPNVSISPSVCYP</sequence>
<keyword evidence="1" id="KW-0472">Membrane</keyword>
<feature type="transmembrane region" description="Helical" evidence="1">
    <location>
        <begin position="20"/>
        <end position="39"/>
    </location>
</feature>
<evidence type="ECO:0000313" key="2">
    <source>
        <dbReference type="EMBL" id="KAG5615106.1"/>
    </source>
</evidence>
<comment type="caution">
    <text evidence="2">The sequence shown here is derived from an EMBL/GenBank/DDBJ whole genome shotgun (WGS) entry which is preliminary data.</text>
</comment>
<keyword evidence="1" id="KW-1133">Transmembrane helix</keyword>
<dbReference type="AlphaFoldDB" id="A0A9J5ZSV0"/>
<keyword evidence="1" id="KW-0812">Transmembrane</keyword>
<evidence type="ECO:0000256" key="1">
    <source>
        <dbReference type="SAM" id="Phobius"/>
    </source>
</evidence>
<reference evidence="2 3" key="1">
    <citation type="submission" date="2020-09" db="EMBL/GenBank/DDBJ databases">
        <title>De no assembly of potato wild relative species, Solanum commersonii.</title>
        <authorList>
            <person name="Cho K."/>
        </authorList>
    </citation>
    <scope>NUCLEOTIDE SEQUENCE [LARGE SCALE GENOMIC DNA]</scope>
    <source>
        <strain evidence="2">LZ3.2</strain>
        <tissue evidence="2">Leaf</tissue>
    </source>
</reference>
<organism evidence="2 3">
    <name type="scientific">Solanum commersonii</name>
    <name type="common">Commerson's wild potato</name>
    <name type="synonym">Commerson's nightshade</name>
    <dbReference type="NCBI Taxonomy" id="4109"/>
    <lineage>
        <taxon>Eukaryota</taxon>
        <taxon>Viridiplantae</taxon>
        <taxon>Streptophyta</taxon>
        <taxon>Embryophyta</taxon>
        <taxon>Tracheophyta</taxon>
        <taxon>Spermatophyta</taxon>
        <taxon>Magnoliopsida</taxon>
        <taxon>eudicotyledons</taxon>
        <taxon>Gunneridae</taxon>
        <taxon>Pentapetalae</taxon>
        <taxon>asterids</taxon>
        <taxon>lamiids</taxon>
        <taxon>Solanales</taxon>
        <taxon>Solanaceae</taxon>
        <taxon>Solanoideae</taxon>
        <taxon>Solaneae</taxon>
        <taxon>Solanum</taxon>
    </lineage>
</organism>
<accession>A0A9J5ZSV0</accession>
<proteinExistence type="predicted"/>
<keyword evidence="3" id="KW-1185">Reference proteome</keyword>
<protein>
    <submittedName>
        <fullName evidence="2">Uncharacterized protein</fullName>
    </submittedName>
</protein>
<evidence type="ECO:0000313" key="3">
    <source>
        <dbReference type="Proteomes" id="UP000824120"/>
    </source>
</evidence>